<keyword evidence="4 12" id="KW-0808">Transferase</keyword>
<name>A0A6N4SWN3_CYTH3</name>
<dbReference type="InterPro" id="IPR020578">
    <property type="entry name" value="Aminotrans_V_PyrdxlP_BS"/>
</dbReference>
<evidence type="ECO:0000313" key="13">
    <source>
        <dbReference type="Proteomes" id="UP000001822"/>
    </source>
</evidence>
<dbReference type="Proteomes" id="UP000001822">
    <property type="component" value="Chromosome"/>
</dbReference>
<evidence type="ECO:0000256" key="10">
    <source>
        <dbReference type="RuleBase" id="RU004504"/>
    </source>
</evidence>
<keyword evidence="13" id="KW-1185">Reference proteome</keyword>
<dbReference type="RefSeq" id="WP_011586825.1">
    <property type="nucleotide sequence ID" value="NC_008255.1"/>
</dbReference>
<keyword evidence="7" id="KW-0408">Iron</keyword>
<comment type="similarity">
    <text evidence="2">Belongs to the class-V pyridoxal-phosphate-dependent aminotransferase family. NifS/IscS subfamily.</text>
</comment>
<reference evidence="12 13" key="1">
    <citation type="journal article" date="2007" name="Appl. Environ. Microbiol.">
        <title>Genome sequence of the cellulolytic gliding bacterium Cytophaga hutchinsonii.</title>
        <authorList>
            <person name="Xie G."/>
            <person name="Bruce D.C."/>
            <person name="Challacombe J.F."/>
            <person name="Chertkov O."/>
            <person name="Detter J.C."/>
            <person name="Gilna P."/>
            <person name="Han C.S."/>
            <person name="Lucas S."/>
            <person name="Misra M."/>
            <person name="Myers G.L."/>
            <person name="Richardson P."/>
            <person name="Tapia R."/>
            <person name="Thayer N."/>
            <person name="Thompson L.S."/>
            <person name="Brettin T.S."/>
            <person name="Henrissat B."/>
            <person name="Wilson D.B."/>
            <person name="McBride M.J."/>
        </authorList>
    </citation>
    <scope>NUCLEOTIDE SEQUENCE [LARGE SCALE GENOMIC DNA]</scope>
    <source>
        <strain evidence="13">ATCC 33406 / DSM 1761 / CIP 103989 / NBRC 15051 / NCIMB 9469 / D465</strain>
    </source>
</reference>
<dbReference type="PANTHER" id="PTHR11601:SF34">
    <property type="entry name" value="CYSTEINE DESULFURASE"/>
    <property type="match status" value="1"/>
</dbReference>
<dbReference type="Gene3D" id="1.10.260.50">
    <property type="match status" value="1"/>
</dbReference>
<dbReference type="InterPro" id="IPR000192">
    <property type="entry name" value="Aminotrans_V_dom"/>
</dbReference>
<evidence type="ECO:0000256" key="1">
    <source>
        <dbReference type="ARBA" id="ARBA00001933"/>
    </source>
</evidence>
<evidence type="ECO:0000256" key="8">
    <source>
        <dbReference type="ARBA" id="ARBA00023014"/>
    </source>
</evidence>
<dbReference type="EC" id="2.8.1.7" evidence="3"/>
<evidence type="ECO:0000256" key="7">
    <source>
        <dbReference type="ARBA" id="ARBA00023004"/>
    </source>
</evidence>
<dbReference type="KEGG" id="chu:CHU_3485"/>
<dbReference type="PANTHER" id="PTHR11601">
    <property type="entry name" value="CYSTEINE DESULFURYLASE FAMILY MEMBER"/>
    <property type="match status" value="1"/>
</dbReference>
<keyword evidence="8" id="KW-0411">Iron-sulfur</keyword>
<dbReference type="GO" id="GO:0031071">
    <property type="term" value="F:cysteine desulfurase activity"/>
    <property type="evidence" value="ECO:0007669"/>
    <property type="project" value="UniProtKB-EC"/>
</dbReference>
<dbReference type="AlphaFoldDB" id="A0A6N4SWN3"/>
<dbReference type="InterPro" id="IPR015424">
    <property type="entry name" value="PyrdxlP-dep_Trfase"/>
</dbReference>
<dbReference type="Pfam" id="PF00266">
    <property type="entry name" value="Aminotran_5"/>
    <property type="match status" value="1"/>
</dbReference>
<dbReference type="GO" id="GO:0051536">
    <property type="term" value="F:iron-sulfur cluster binding"/>
    <property type="evidence" value="ECO:0007669"/>
    <property type="project" value="UniProtKB-KW"/>
</dbReference>
<protein>
    <recommendedName>
        <fullName evidence="3">cysteine desulfurase</fullName>
        <ecNumber evidence="3">2.8.1.7</ecNumber>
    </recommendedName>
</protein>
<evidence type="ECO:0000256" key="6">
    <source>
        <dbReference type="ARBA" id="ARBA00022898"/>
    </source>
</evidence>
<keyword evidence="6" id="KW-0663">Pyridoxal phosphate</keyword>
<dbReference type="Gene3D" id="3.40.640.10">
    <property type="entry name" value="Type I PLP-dependent aspartate aminotransferase-like (Major domain)"/>
    <property type="match status" value="1"/>
</dbReference>
<dbReference type="SUPFAM" id="SSF53383">
    <property type="entry name" value="PLP-dependent transferases"/>
    <property type="match status" value="1"/>
</dbReference>
<evidence type="ECO:0000256" key="4">
    <source>
        <dbReference type="ARBA" id="ARBA00022679"/>
    </source>
</evidence>
<dbReference type="InterPro" id="IPR015421">
    <property type="entry name" value="PyrdxlP-dep_Trfase_major"/>
</dbReference>
<comment type="catalytic activity">
    <reaction evidence="9">
        <text>(sulfur carrier)-H + L-cysteine = (sulfur carrier)-SH + L-alanine</text>
        <dbReference type="Rhea" id="RHEA:43892"/>
        <dbReference type="Rhea" id="RHEA-COMP:14737"/>
        <dbReference type="Rhea" id="RHEA-COMP:14739"/>
        <dbReference type="ChEBI" id="CHEBI:29917"/>
        <dbReference type="ChEBI" id="CHEBI:35235"/>
        <dbReference type="ChEBI" id="CHEBI:57972"/>
        <dbReference type="ChEBI" id="CHEBI:64428"/>
        <dbReference type="EC" id="2.8.1.7"/>
    </reaction>
</comment>
<evidence type="ECO:0000256" key="9">
    <source>
        <dbReference type="ARBA" id="ARBA00050776"/>
    </source>
</evidence>
<gene>
    <name evidence="12" type="primary">iscS</name>
    <name evidence="12" type="ordered locus">CHU_3485</name>
</gene>
<organism evidence="12 13">
    <name type="scientific">Cytophaga hutchinsonii (strain ATCC 33406 / DSM 1761 / CIP 103989 / NBRC 15051 / NCIMB 9469 / D465)</name>
    <dbReference type="NCBI Taxonomy" id="269798"/>
    <lineage>
        <taxon>Bacteria</taxon>
        <taxon>Pseudomonadati</taxon>
        <taxon>Bacteroidota</taxon>
        <taxon>Cytophagia</taxon>
        <taxon>Cytophagales</taxon>
        <taxon>Cytophagaceae</taxon>
        <taxon>Cytophaga</taxon>
    </lineage>
</organism>
<evidence type="ECO:0000256" key="5">
    <source>
        <dbReference type="ARBA" id="ARBA00022723"/>
    </source>
</evidence>
<dbReference type="GO" id="GO:0046872">
    <property type="term" value="F:metal ion binding"/>
    <property type="evidence" value="ECO:0007669"/>
    <property type="project" value="UniProtKB-KW"/>
</dbReference>
<dbReference type="OrthoDB" id="9804366at2"/>
<keyword evidence="5" id="KW-0479">Metal-binding</keyword>
<evidence type="ECO:0000256" key="2">
    <source>
        <dbReference type="ARBA" id="ARBA00006490"/>
    </source>
</evidence>
<accession>A0A6N4SWN3</accession>
<evidence type="ECO:0000313" key="12">
    <source>
        <dbReference type="EMBL" id="ABG60718.1"/>
    </source>
</evidence>
<dbReference type="PIRSF" id="PIRSF005572">
    <property type="entry name" value="NifS"/>
    <property type="match status" value="1"/>
</dbReference>
<dbReference type="InterPro" id="IPR016454">
    <property type="entry name" value="Cysteine_dSase"/>
</dbReference>
<comment type="cofactor">
    <cofactor evidence="1 10">
        <name>pyridoxal 5'-phosphate</name>
        <dbReference type="ChEBI" id="CHEBI:597326"/>
    </cofactor>
</comment>
<evidence type="ECO:0000256" key="3">
    <source>
        <dbReference type="ARBA" id="ARBA00012239"/>
    </source>
</evidence>
<dbReference type="PROSITE" id="PS00595">
    <property type="entry name" value="AA_TRANSFER_CLASS_5"/>
    <property type="match status" value="1"/>
</dbReference>
<feature type="domain" description="Aminotransferase class V" evidence="11">
    <location>
        <begin position="3"/>
        <end position="365"/>
    </location>
</feature>
<dbReference type="Gene3D" id="3.90.1150.10">
    <property type="entry name" value="Aspartate Aminotransferase, domain 1"/>
    <property type="match status" value="1"/>
</dbReference>
<sequence>MRVYLDNAATTALDPLVLEAMMPYLTDHFGNASSIHGHGRETRSAIEIARKKIADLLNTTAAEIFFTSGGTEADNTAIIGAVEKHNIKHIITSRLEHHAVLHTAQYLEKLHRVSVYYVDVNEKGVIDLAHLESLLQQYPNALVSLMHGNNEIGNILDLKKAGDLCHQYKALFHSDTVQTIGHYPLHLYSLPVDFIAGSAHKFHGPKGIGLLYLKSGSAIYPYMHGGAQERNMRGGTENTPAIVGMAKALELAYQRMEADRNHITGLKKHMIEELNKIPGLLFNGESADIDKSLMHVLNVSLPPSENNEMLVMNLDIAKISASAGSACTSGTNIGSHVLEAIGAKDDWGYVRFSFGRNNTKEEIDYCIKTLVKSIK</sequence>
<dbReference type="EMBL" id="CP000383">
    <property type="protein sequence ID" value="ABG60718.1"/>
    <property type="molecule type" value="Genomic_DNA"/>
</dbReference>
<dbReference type="InterPro" id="IPR015422">
    <property type="entry name" value="PyrdxlP-dep_Trfase_small"/>
</dbReference>
<evidence type="ECO:0000259" key="11">
    <source>
        <dbReference type="Pfam" id="PF00266"/>
    </source>
</evidence>
<proteinExistence type="inferred from homology"/>